<sequence>MRKMAKRKDDKKYATAQARLSEDEAVRVSYKHGTPLGGGKIVDSEPVDFFCSAHNISKSNTHQPLDSANTSDQSQLHHNPDIDNGGGGKSNTER</sequence>
<organism evidence="2 3">
    <name type="scientific">Rhamnella rubrinervis</name>
    <dbReference type="NCBI Taxonomy" id="2594499"/>
    <lineage>
        <taxon>Eukaryota</taxon>
        <taxon>Viridiplantae</taxon>
        <taxon>Streptophyta</taxon>
        <taxon>Embryophyta</taxon>
        <taxon>Tracheophyta</taxon>
        <taxon>Spermatophyta</taxon>
        <taxon>Magnoliopsida</taxon>
        <taxon>eudicotyledons</taxon>
        <taxon>Gunneridae</taxon>
        <taxon>Pentapetalae</taxon>
        <taxon>rosids</taxon>
        <taxon>fabids</taxon>
        <taxon>Rosales</taxon>
        <taxon>Rhamnaceae</taxon>
        <taxon>rhamnoid group</taxon>
        <taxon>Rhamneae</taxon>
        <taxon>Rhamnella</taxon>
    </lineage>
</organism>
<comment type="caution">
    <text evidence="2">The sequence shown here is derived from an EMBL/GenBank/DDBJ whole genome shotgun (WGS) entry which is preliminary data.</text>
</comment>
<dbReference type="OrthoDB" id="1653447at2759"/>
<name>A0A8K0GSN6_9ROSA</name>
<dbReference type="AlphaFoldDB" id="A0A8K0GSN6"/>
<dbReference type="EMBL" id="VOIH02000009">
    <property type="protein sequence ID" value="KAF3436944.1"/>
    <property type="molecule type" value="Genomic_DNA"/>
</dbReference>
<feature type="region of interest" description="Disordered" evidence="1">
    <location>
        <begin position="1"/>
        <end position="24"/>
    </location>
</feature>
<dbReference type="PANTHER" id="PTHR37732">
    <property type="entry name" value="OS08G0104400 PROTEIN"/>
    <property type="match status" value="1"/>
</dbReference>
<evidence type="ECO:0000313" key="2">
    <source>
        <dbReference type="EMBL" id="KAF3436944.1"/>
    </source>
</evidence>
<reference evidence="2" key="1">
    <citation type="submission" date="2020-03" db="EMBL/GenBank/DDBJ databases">
        <title>A high-quality chromosome-level genome assembly of a woody plant with both climbing and erect habits, Rhamnella rubrinervis.</title>
        <authorList>
            <person name="Lu Z."/>
            <person name="Yang Y."/>
            <person name="Zhu X."/>
            <person name="Sun Y."/>
        </authorList>
    </citation>
    <scope>NUCLEOTIDE SEQUENCE</scope>
    <source>
        <strain evidence="2">BYM</strain>
        <tissue evidence="2">Leaf</tissue>
    </source>
</reference>
<dbReference type="PANTHER" id="PTHR37732:SF2">
    <property type="entry name" value="SEED MATURATION PROTEIN 1"/>
    <property type="match status" value="1"/>
</dbReference>
<feature type="compositionally biased region" description="Polar residues" evidence="1">
    <location>
        <begin position="57"/>
        <end position="77"/>
    </location>
</feature>
<feature type="compositionally biased region" description="Gly residues" evidence="1">
    <location>
        <begin position="84"/>
        <end position="94"/>
    </location>
</feature>
<keyword evidence="3" id="KW-1185">Reference proteome</keyword>
<gene>
    <name evidence="2" type="ORF">FNV43_RR19697</name>
</gene>
<accession>A0A8K0GSN6</accession>
<dbReference type="InterPro" id="IPR044984">
    <property type="entry name" value="SMP1"/>
</dbReference>
<feature type="region of interest" description="Disordered" evidence="1">
    <location>
        <begin position="57"/>
        <end position="94"/>
    </location>
</feature>
<evidence type="ECO:0000313" key="3">
    <source>
        <dbReference type="Proteomes" id="UP000796880"/>
    </source>
</evidence>
<dbReference type="GO" id="GO:0010162">
    <property type="term" value="P:seed dormancy process"/>
    <property type="evidence" value="ECO:0007669"/>
    <property type="project" value="InterPro"/>
</dbReference>
<proteinExistence type="predicted"/>
<protein>
    <submittedName>
        <fullName evidence="2">Uncharacterized protein</fullName>
    </submittedName>
</protein>
<dbReference type="Proteomes" id="UP000796880">
    <property type="component" value="Unassembled WGS sequence"/>
</dbReference>
<evidence type="ECO:0000256" key="1">
    <source>
        <dbReference type="SAM" id="MobiDB-lite"/>
    </source>
</evidence>